<evidence type="ECO:0000256" key="1">
    <source>
        <dbReference type="SAM" id="SignalP"/>
    </source>
</evidence>
<organism evidence="2 3">
    <name type="scientific">Pontibacter ummariensis</name>
    <dbReference type="NCBI Taxonomy" id="1610492"/>
    <lineage>
        <taxon>Bacteria</taxon>
        <taxon>Pseudomonadati</taxon>
        <taxon>Bacteroidota</taxon>
        <taxon>Cytophagia</taxon>
        <taxon>Cytophagales</taxon>
        <taxon>Hymenobacteraceae</taxon>
        <taxon>Pontibacter</taxon>
    </lineage>
</organism>
<dbReference type="RefSeq" id="WP_179223010.1">
    <property type="nucleotide sequence ID" value="NZ_FZOQ01000008.1"/>
</dbReference>
<keyword evidence="3" id="KW-1185">Reference proteome</keyword>
<dbReference type="AlphaFoldDB" id="A0A239F7T4"/>
<feature type="signal peptide" evidence="1">
    <location>
        <begin position="1"/>
        <end position="23"/>
    </location>
</feature>
<gene>
    <name evidence="2" type="ORF">SAMN06296052_10858</name>
</gene>
<feature type="chain" id="PRO_5012873316" evidence="1">
    <location>
        <begin position="24"/>
        <end position="52"/>
    </location>
</feature>
<proteinExistence type="predicted"/>
<sequence>MKRTKTKSLLFVFGATLLALSTATCLFVYNCFNDEAFDIDTSDEDEDEEEYL</sequence>
<dbReference type="Proteomes" id="UP000198432">
    <property type="component" value="Unassembled WGS sequence"/>
</dbReference>
<keyword evidence="1" id="KW-0732">Signal</keyword>
<protein>
    <submittedName>
        <fullName evidence="2">Uncharacterized protein</fullName>
    </submittedName>
</protein>
<evidence type="ECO:0000313" key="2">
    <source>
        <dbReference type="EMBL" id="SNS52989.1"/>
    </source>
</evidence>
<name>A0A239F7T4_9BACT</name>
<accession>A0A239F7T4</accession>
<reference evidence="3" key="1">
    <citation type="submission" date="2017-06" db="EMBL/GenBank/DDBJ databases">
        <authorList>
            <person name="Varghese N."/>
            <person name="Submissions S."/>
        </authorList>
    </citation>
    <scope>NUCLEOTIDE SEQUENCE [LARGE SCALE GENOMIC DNA]</scope>
    <source>
        <strain evidence="3">NKM1</strain>
    </source>
</reference>
<evidence type="ECO:0000313" key="3">
    <source>
        <dbReference type="Proteomes" id="UP000198432"/>
    </source>
</evidence>
<dbReference type="EMBL" id="FZOQ01000008">
    <property type="protein sequence ID" value="SNS52989.1"/>
    <property type="molecule type" value="Genomic_DNA"/>
</dbReference>